<dbReference type="InterPro" id="IPR043198">
    <property type="entry name" value="Cyclin/Ssn8"/>
</dbReference>
<dbReference type="FunFam" id="1.10.472.10:FF:000072">
    <property type="entry name" value="Cyclin Pch1"/>
    <property type="match status" value="1"/>
</dbReference>
<feature type="domain" description="Cyclin-like" evidence="4">
    <location>
        <begin position="186"/>
        <end position="273"/>
    </location>
</feature>
<proteinExistence type="inferred from homology"/>
<dbReference type="InterPro" id="IPR036915">
    <property type="entry name" value="Cyclin-like_sf"/>
</dbReference>
<dbReference type="GeneID" id="54416912"/>
<accession>A0A6G1G4Q3</accession>
<protein>
    <recommendedName>
        <fullName evidence="2">RNA polymerase II holoenzyme cyclin-like subunit</fullName>
    </recommendedName>
</protein>
<evidence type="ECO:0000256" key="3">
    <source>
        <dbReference type="RuleBase" id="RU000383"/>
    </source>
</evidence>
<dbReference type="EMBL" id="ML975156">
    <property type="protein sequence ID" value="KAF1813043.1"/>
    <property type="molecule type" value="Genomic_DNA"/>
</dbReference>
<feature type="non-terminal residue" evidence="5">
    <location>
        <position position="306"/>
    </location>
</feature>
<feature type="domain" description="Cyclin-like" evidence="4">
    <location>
        <begin position="67"/>
        <end position="173"/>
    </location>
</feature>
<evidence type="ECO:0000256" key="1">
    <source>
        <dbReference type="ARBA" id="ARBA00008638"/>
    </source>
</evidence>
<reference evidence="7" key="3">
    <citation type="submission" date="2025-04" db="UniProtKB">
        <authorList>
            <consortium name="RefSeq"/>
        </authorList>
    </citation>
    <scope>IDENTIFICATION</scope>
    <source>
        <strain evidence="7">CBS 781.70</strain>
    </source>
</reference>
<keyword evidence="3" id="KW-0195">Cyclin</keyword>
<dbReference type="SMART" id="SM00385">
    <property type="entry name" value="CYCLIN"/>
    <property type="match status" value="2"/>
</dbReference>
<dbReference type="PANTHER" id="PTHR10026">
    <property type="entry name" value="CYCLIN"/>
    <property type="match status" value="1"/>
</dbReference>
<dbReference type="InterPro" id="IPR013763">
    <property type="entry name" value="Cyclin-like_dom"/>
</dbReference>
<comment type="similarity">
    <text evidence="1">Belongs to the cyclin family. Cyclin C subfamily.</text>
</comment>
<sequence>MGSGEKSGHPLIDDFFSYLKPQKSPQDVLAEKERQWIYAEEELLRTPSILDGMSLEEERIARFKGTNFITQVGIMLKLSQITISTASALLNRYLMRRSLVAKSDYKPLHHYQIAGICLFIATKIEEQCRNIKEVVIACCRVALKNPNMIVDEQTKDYWRWRDTINLNEDKILDMLCFDVNIESPYRLLFDMLKYYNVAHEKQLRNAAWSFLNDSNLTQASLLFTARTIAAAALYCGAKHCGVDFADDGGGRPWWEVQRVKLRDVRRACNYMADGYDGKVAEAAKQLDPQSKDRWSLYGAMRTPEDG</sequence>
<dbReference type="Pfam" id="PF00134">
    <property type="entry name" value="Cyclin_N"/>
    <property type="match status" value="1"/>
</dbReference>
<dbReference type="SUPFAM" id="SSF47954">
    <property type="entry name" value="Cyclin-like"/>
    <property type="match status" value="2"/>
</dbReference>
<dbReference type="AlphaFoldDB" id="A0A6G1G4Q3"/>
<dbReference type="RefSeq" id="XP_033534674.1">
    <property type="nucleotide sequence ID" value="XM_033676342.1"/>
</dbReference>
<evidence type="ECO:0000313" key="7">
    <source>
        <dbReference type="RefSeq" id="XP_033534674.1"/>
    </source>
</evidence>
<evidence type="ECO:0000259" key="4">
    <source>
        <dbReference type="SMART" id="SM00385"/>
    </source>
</evidence>
<evidence type="ECO:0000313" key="6">
    <source>
        <dbReference type="Proteomes" id="UP000504638"/>
    </source>
</evidence>
<dbReference type="GO" id="GO:0016538">
    <property type="term" value="F:cyclin-dependent protein serine/threonine kinase regulator activity"/>
    <property type="evidence" value="ECO:0007669"/>
    <property type="project" value="InterPro"/>
</dbReference>
<reference evidence="5 7" key="1">
    <citation type="submission" date="2020-01" db="EMBL/GenBank/DDBJ databases">
        <authorList>
            <consortium name="DOE Joint Genome Institute"/>
            <person name="Haridas S."/>
            <person name="Albert R."/>
            <person name="Binder M."/>
            <person name="Bloem J."/>
            <person name="Labutti K."/>
            <person name="Salamov A."/>
            <person name="Andreopoulos B."/>
            <person name="Baker S.E."/>
            <person name="Barry K."/>
            <person name="Bills G."/>
            <person name="Bluhm B.H."/>
            <person name="Cannon C."/>
            <person name="Castanera R."/>
            <person name="Culley D.E."/>
            <person name="Daum C."/>
            <person name="Ezra D."/>
            <person name="Gonzalez J.B."/>
            <person name="Henrissat B."/>
            <person name="Kuo A."/>
            <person name="Liang C."/>
            <person name="Lipzen A."/>
            <person name="Lutzoni F."/>
            <person name="Magnuson J."/>
            <person name="Mondo S."/>
            <person name="Nolan M."/>
            <person name="Ohm R."/>
            <person name="Pangilinan J."/>
            <person name="Park H.-J."/>
            <person name="Ramirez L."/>
            <person name="Alfaro M."/>
            <person name="Sun H."/>
            <person name="Tritt A."/>
            <person name="Yoshinaga Y."/>
            <person name="Zwiers L.-H."/>
            <person name="Turgeon B.G."/>
            <person name="Goodwin S.B."/>
            <person name="Spatafora J.W."/>
            <person name="Crous P.W."/>
            <person name="Grigoriev I.V."/>
        </authorList>
    </citation>
    <scope>NUCLEOTIDE SEQUENCE</scope>
    <source>
        <strain evidence="5 7">CBS 781.70</strain>
    </source>
</reference>
<dbReference type="OrthoDB" id="25002at2759"/>
<dbReference type="Gene3D" id="1.10.472.10">
    <property type="entry name" value="Cyclin-like"/>
    <property type="match status" value="2"/>
</dbReference>
<dbReference type="InterPro" id="IPR006671">
    <property type="entry name" value="Cyclin_N"/>
</dbReference>
<dbReference type="Proteomes" id="UP000504638">
    <property type="component" value="Unplaced"/>
</dbReference>
<dbReference type="CDD" id="cd20546">
    <property type="entry name" value="CYCLIN_SpCG1C_ScCTK2-like_rpt2"/>
    <property type="match status" value="1"/>
</dbReference>
<evidence type="ECO:0000256" key="2">
    <source>
        <dbReference type="ARBA" id="ARBA00014912"/>
    </source>
</evidence>
<reference evidence="7" key="2">
    <citation type="submission" date="2020-04" db="EMBL/GenBank/DDBJ databases">
        <authorList>
            <consortium name="NCBI Genome Project"/>
        </authorList>
    </citation>
    <scope>NUCLEOTIDE SEQUENCE</scope>
    <source>
        <strain evidence="7">CBS 781.70</strain>
    </source>
</reference>
<dbReference type="GO" id="GO:0006357">
    <property type="term" value="P:regulation of transcription by RNA polymerase II"/>
    <property type="evidence" value="ECO:0007669"/>
    <property type="project" value="InterPro"/>
</dbReference>
<evidence type="ECO:0000313" key="5">
    <source>
        <dbReference type="EMBL" id="KAF1813043.1"/>
    </source>
</evidence>
<name>A0A6G1G4Q3_9PEZI</name>
<organism evidence="5">
    <name type="scientific">Eremomyces bilateralis CBS 781.70</name>
    <dbReference type="NCBI Taxonomy" id="1392243"/>
    <lineage>
        <taxon>Eukaryota</taxon>
        <taxon>Fungi</taxon>
        <taxon>Dikarya</taxon>
        <taxon>Ascomycota</taxon>
        <taxon>Pezizomycotina</taxon>
        <taxon>Dothideomycetes</taxon>
        <taxon>Dothideomycetes incertae sedis</taxon>
        <taxon>Eremomycetales</taxon>
        <taxon>Eremomycetaceae</taxon>
        <taxon>Eremomyces</taxon>
    </lineage>
</organism>
<gene>
    <name evidence="5 7" type="ORF">P152DRAFT_396227</name>
</gene>
<keyword evidence="6" id="KW-1185">Reference proteome</keyword>